<feature type="transmembrane region" description="Helical" evidence="7">
    <location>
        <begin position="353"/>
        <end position="373"/>
    </location>
</feature>
<dbReference type="CDD" id="cd06173">
    <property type="entry name" value="MFS_MefA_like"/>
    <property type="match status" value="1"/>
</dbReference>
<reference evidence="9 10" key="1">
    <citation type="submission" date="2017-04" db="EMBL/GenBank/DDBJ databases">
        <title>The genome sequence of Parageobacillus galactosidasius DSM 18751.</title>
        <authorList>
            <person name="Ramaloko W.T."/>
            <person name="Koen N."/>
            <person name="Polliack S."/>
            <person name="Aliyu H."/>
            <person name="Lebre P."/>
            <person name="Mohr T."/>
            <person name="Oswald F."/>
            <person name="Zwick M."/>
            <person name="Neumann A."/>
            <person name="Syldatk C."/>
            <person name="Cowan D."/>
            <person name="De Maayer P."/>
        </authorList>
    </citation>
    <scope>NUCLEOTIDE SEQUENCE [LARGE SCALE GENOMIC DNA]</scope>
    <source>
        <strain evidence="9 10">DSM 18751</strain>
    </source>
</reference>
<sequence>MSSTNSNPSMASLLRNRFIQTIMTAGLFIQVGIWVRNFAILLFVTEKTNGDAFAVSLISVAEFAPIFIFSFIGGTFADRWRPKRTMIWCDLLSAISIFVILMALLFGTWKVVFLATFVSAILSQFSQPSGMKLFKVHVPGEQMQAGMSLFQTMMAIFMIIGPILGTFVFQQFGIYISMAVVGIAFLLSALVLTLLPPDRMEEKEERETSLWHEIKLGFQYVWSRKILVTLGGGFMAAGLGLGLIHPLAIFLVTERLGLEESYLQWLFAAHGAAMIIGGTAAMVFSNRIAPHILLMLGMGSMAAGIFVMGWSTMFWLTLMAEFIIGLFMPALHIGINTIILNNTDEEFVGRVNGILTPLFMGSMVITMSLAGLLKEQFSLFAIYLTSAALFVIGILIMLPMFRMPKTAETE</sequence>
<dbReference type="InterPro" id="IPR011701">
    <property type="entry name" value="MFS"/>
</dbReference>
<keyword evidence="2" id="KW-0813">Transport</keyword>
<feature type="transmembrane region" description="Helical" evidence="7">
    <location>
        <begin position="174"/>
        <end position="195"/>
    </location>
</feature>
<keyword evidence="5 7" id="KW-1133">Transmembrane helix</keyword>
<comment type="subcellular location">
    <subcellularLocation>
        <location evidence="1">Cell membrane</location>
        <topology evidence="1">Multi-pass membrane protein</topology>
    </subcellularLocation>
</comment>
<organism evidence="9 10">
    <name type="scientific">Parageobacillus galactosidasius</name>
    <dbReference type="NCBI Taxonomy" id="883812"/>
    <lineage>
        <taxon>Bacteria</taxon>
        <taxon>Bacillati</taxon>
        <taxon>Bacillota</taxon>
        <taxon>Bacilli</taxon>
        <taxon>Bacillales</taxon>
        <taxon>Anoxybacillaceae</taxon>
        <taxon>Parageobacillus</taxon>
    </lineage>
</organism>
<feature type="transmembrane region" description="Helical" evidence="7">
    <location>
        <begin position="21"/>
        <end position="40"/>
    </location>
</feature>
<gene>
    <name evidence="9" type="ORF">B9L23_11125</name>
</gene>
<dbReference type="Proteomes" id="UP000198394">
    <property type="component" value="Unassembled WGS sequence"/>
</dbReference>
<feature type="transmembrane region" description="Helical" evidence="7">
    <location>
        <begin position="52"/>
        <end position="73"/>
    </location>
</feature>
<evidence type="ECO:0000256" key="5">
    <source>
        <dbReference type="ARBA" id="ARBA00022989"/>
    </source>
</evidence>
<feature type="transmembrane region" description="Helical" evidence="7">
    <location>
        <begin position="85"/>
        <end position="105"/>
    </location>
</feature>
<dbReference type="InterPro" id="IPR036259">
    <property type="entry name" value="MFS_trans_sf"/>
</dbReference>
<feature type="transmembrane region" description="Helical" evidence="7">
    <location>
        <begin position="292"/>
        <end position="316"/>
    </location>
</feature>
<dbReference type="GO" id="GO:0022857">
    <property type="term" value="F:transmembrane transporter activity"/>
    <property type="evidence" value="ECO:0007669"/>
    <property type="project" value="InterPro"/>
</dbReference>
<dbReference type="InterPro" id="IPR020846">
    <property type="entry name" value="MFS_dom"/>
</dbReference>
<dbReference type="Gene3D" id="1.20.1250.20">
    <property type="entry name" value="MFS general substrate transporter like domains"/>
    <property type="match status" value="1"/>
</dbReference>
<dbReference type="AlphaFoldDB" id="A0A226QKG2"/>
<evidence type="ECO:0000256" key="2">
    <source>
        <dbReference type="ARBA" id="ARBA00022448"/>
    </source>
</evidence>
<evidence type="ECO:0000256" key="7">
    <source>
        <dbReference type="SAM" id="Phobius"/>
    </source>
</evidence>
<accession>A0A226QKG2</accession>
<evidence type="ECO:0000256" key="6">
    <source>
        <dbReference type="ARBA" id="ARBA00023136"/>
    </source>
</evidence>
<feature type="transmembrane region" description="Helical" evidence="7">
    <location>
        <begin position="148"/>
        <end position="168"/>
    </location>
</feature>
<dbReference type="Pfam" id="PF07690">
    <property type="entry name" value="MFS_1"/>
    <property type="match status" value="1"/>
</dbReference>
<dbReference type="PANTHER" id="PTHR43266">
    <property type="entry name" value="MACROLIDE-EFFLUX PROTEIN"/>
    <property type="match status" value="1"/>
</dbReference>
<evidence type="ECO:0000256" key="1">
    <source>
        <dbReference type="ARBA" id="ARBA00004651"/>
    </source>
</evidence>
<protein>
    <submittedName>
        <fullName evidence="9">MFS transporter</fullName>
    </submittedName>
</protein>
<evidence type="ECO:0000256" key="4">
    <source>
        <dbReference type="ARBA" id="ARBA00022692"/>
    </source>
</evidence>
<dbReference type="RefSeq" id="WP_089097669.1">
    <property type="nucleotide sequence ID" value="NZ_NDYL01000002.1"/>
</dbReference>
<feature type="transmembrane region" description="Helical" evidence="7">
    <location>
        <begin position="262"/>
        <end position="285"/>
    </location>
</feature>
<feature type="transmembrane region" description="Helical" evidence="7">
    <location>
        <begin position="226"/>
        <end position="250"/>
    </location>
</feature>
<keyword evidence="6 7" id="KW-0472">Membrane</keyword>
<evidence type="ECO:0000313" key="9">
    <source>
        <dbReference type="EMBL" id="OXB91849.1"/>
    </source>
</evidence>
<dbReference type="PROSITE" id="PS50850">
    <property type="entry name" value="MFS"/>
    <property type="match status" value="1"/>
</dbReference>
<feature type="transmembrane region" description="Helical" evidence="7">
    <location>
        <begin position="322"/>
        <end position="341"/>
    </location>
</feature>
<evidence type="ECO:0000256" key="3">
    <source>
        <dbReference type="ARBA" id="ARBA00022475"/>
    </source>
</evidence>
<dbReference type="EMBL" id="NDYL01000002">
    <property type="protein sequence ID" value="OXB91849.1"/>
    <property type="molecule type" value="Genomic_DNA"/>
</dbReference>
<comment type="caution">
    <text evidence="9">The sequence shown here is derived from an EMBL/GenBank/DDBJ whole genome shotgun (WGS) entry which is preliminary data.</text>
</comment>
<feature type="domain" description="Major facilitator superfamily (MFS) profile" evidence="8">
    <location>
        <begin position="18"/>
        <end position="405"/>
    </location>
</feature>
<keyword evidence="4 7" id="KW-0812">Transmembrane</keyword>
<dbReference type="SUPFAM" id="SSF103473">
    <property type="entry name" value="MFS general substrate transporter"/>
    <property type="match status" value="1"/>
</dbReference>
<keyword evidence="3" id="KW-1003">Cell membrane</keyword>
<evidence type="ECO:0000259" key="8">
    <source>
        <dbReference type="PROSITE" id="PS50850"/>
    </source>
</evidence>
<feature type="transmembrane region" description="Helical" evidence="7">
    <location>
        <begin position="379"/>
        <end position="401"/>
    </location>
</feature>
<dbReference type="GO" id="GO:0005886">
    <property type="term" value="C:plasma membrane"/>
    <property type="evidence" value="ECO:0007669"/>
    <property type="project" value="UniProtKB-SubCell"/>
</dbReference>
<evidence type="ECO:0000313" key="10">
    <source>
        <dbReference type="Proteomes" id="UP000198394"/>
    </source>
</evidence>
<proteinExistence type="predicted"/>
<dbReference type="PANTHER" id="PTHR43266:SF8">
    <property type="entry name" value="MACROLIDE-EFFLUX PROTEIN"/>
    <property type="match status" value="1"/>
</dbReference>
<name>A0A226QKG2_9BACL</name>
<keyword evidence="10" id="KW-1185">Reference proteome</keyword>